<evidence type="ECO:0000256" key="9">
    <source>
        <dbReference type="SAM" id="Phobius"/>
    </source>
</evidence>
<evidence type="ECO:0000256" key="2">
    <source>
        <dbReference type="ARBA" id="ARBA00022692"/>
    </source>
</evidence>
<dbReference type="GO" id="GO:0016020">
    <property type="term" value="C:membrane"/>
    <property type="evidence" value="ECO:0007669"/>
    <property type="project" value="UniProtKB-SubCell"/>
</dbReference>
<evidence type="ECO:0000256" key="3">
    <source>
        <dbReference type="ARBA" id="ARBA00022989"/>
    </source>
</evidence>
<name>A0A8S3RPF7_MYTED</name>
<proteinExistence type="predicted"/>
<dbReference type="AlphaFoldDB" id="A0A8S3RPF7"/>
<evidence type="ECO:0000256" key="7">
    <source>
        <dbReference type="ARBA" id="ARBA00023224"/>
    </source>
</evidence>
<feature type="transmembrane region" description="Helical" evidence="9">
    <location>
        <begin position="139"/>
        <end position="167"/>
    </location>
</feature>
<dbReference type="CDD" id="cd00637">
    <property type="entry name" value="7tm_classA_rhodopsin-like"/>
    <property type="match status" value="1"/>
</dbReference>
<evidence type="ECO:0000256" key="4">
    <source>
        <dbReference type="ARBA" id="ARBA00023040"/>
    </source>
</evidence>
<dbReference type="PRINTS" id="PR00237">
    <property type="entry name" value="GPCRRHODOPSN"/>
</dbReference>
<keyword evidence="3 9" id="KW-1133">Transmembrane helix</keyword>
<dbReference type="Pfam" id="PF00001">
    <property type="entry name" value="7tm_1"/>
    <property type="match status" value="1"/>
</dbReference>
<reference evidence="11" key="1">
    <citation type="submission" date="2021-03" db="EMBL/GenBank/DDBJ databases">
        <authorList>
            <person name="Bekaert M."/>
        </authorList>
    </citation>
    <scope>NUCLEOTIDE SEQUENCE</scope>
</reference>
<dbReference type="PANTHER" id="PTHR24238:SF47">
    <property type="entry name" value="ECDYSTEROIDS_DOPAMINE RECEPTOR-RELATED"/>
    <property type="match status" value="1"/>
</dbReference>
<evidence type="ECO:0000256" key="8">
    <source>
        <dbReference type="SAM" id="MobiDB-lite"/>
    </source>
</evidence>
<feature type="compositionally biased region" description="Polar residues" evidence="8">
    <location>
        <begin position="227"/>
        <end position="236"/>
    </location>
</feature>
<keyword evidence="6" id="KW-0675">Receptor</keyword>
<feature type="transmembrane region" description="Helical" evidence="9">
    <location>
        <begin position="296"/>
        <end position="316"/>
    </location>
</feature>
<feature type="transmembrane region" description="Helical" evidence="9">
    <location>
        <begin position="50"/>
        <end position="68"/>
    </location>
</feature>
<gene>
    <name evidence="11" type="ORF">MEDL_21231</name>
</gene>
<dbReference type="EMBL" id="CAJPWZ010001065">
    <property type="protein sequence ID" value="CAG2206921.1"/>
    <property type="molecule type" value="Genomic_DNA"/>
</dbReference>
<evidence type="ECO:0000313" key="11">
    <source>
        <dbReference type="EMBL" id="CAG2206921.1"/>
    </source>
</evidence>
<accession>A0A8S3RPF7</accession>
<keyword evidence="12" id="KW-1185">Reference proteome</keyword>
<feature type="region of interest" description="Disordered" evidence="8">
    <location>
        <begin position="218"/>
        <end position="242"/>
    </location>
</feature>
<evidence type="ECO:0000256" key="5">
    <source>
        <dbReference type="ARBA" id="ARBA00023136"/>
    </source>
</evidence>
<feature type="transmembrane region" description="Helical" evidence="9">
    <location>
        <begin position="9"/>
        <end position="30"/>
    </location>
</feature>
<dbReference type="Gene3D" id="1.20.1070.10">
    <property type="entry name" value="Rhodopsin 7-helix transmembrane proteins"/>
    <property type="match status" value="1"/>
</dbReference>
<keyword evidence="2 9" id="KW-0812">Transmembrane</keyword>
<dbReference type="SUPFAM" id="SSF81321">
    <property type="entry name" value="Family A G protein-coupled receptor-like"/>
    <property type="match status" value="1"/>
</dbReference>
<dbReference type="PANTHER" id="PTHR24238">
    <property type="entry name" value="G-PROTEIN COUPLED RECEPTOR"/>
    <property type="match status" value="1"/>
</dbReference>
<evidence type="ECO:0000256" key="1">
    <source>
        <dbReference type="ARBA" id="ARBA00004141"/>
    </source>
</evidence>
<feature type="transmembrane region" description="Helical" evidence="9">
    <location>
        <begin position="248"/>
        <end position="276"/>
    </location>
</feature>
<dbReference type="GO" id="GO:0004930">
    <property type="term" value="F:G protein-coupled receptor activity"/>
    <property type="evidence" value="ECO:0007669"/>
    <property type="project" value="UniProtKB-KW"/>
</dbReference>
<evidence type="ECO:0000259" key="10">
    <source>
        <dbReference type="PROSITE" id="PS50262"/>
    </source>
</evidence>
<dbReference type="PROSITE" id="PS50262">
    <property type="entry name" value="G_PROTEIN_RECEP_F1_2"/>
    <property type="match status" value="1"/>
</dbReference>
<comment type="caution">
    <text evidence="11">The sequence shown here is derived from an EMBL/GenBank/DDBJ whole genome shotgun (WGS) entry which is preliminary data.</text>
</comment>
<dbReference type="InterPro" id="IPR017452">
    <property type="entry name" value="GPCR_Rhodpsn_7TM"/>
</dbReference>
<feature type="transmembrane region" description="Helical" evidence="9">
    <location>
        <begin position="89"/>
        <end position="109"/>
    </location>
</feature>
<keyword evidence="5 9" id="KW-0472">Membrane</keyword>
<dbReference type="OrthoDB" id="6077868at2759"/>
<dbReference type="InterPro" id="IPR000276">
    <property type="entry name" value="GPCR_Rhodpsn"/>
</dbReference>
<feature type="domain" description="G-protein coupled receptors family 1 profile" evidence="10">
    <location>
        <begin position="1"/>
        <end position="313"/>
    </location>
</feature>
<comment type="subcellular location">
    <subcellularLocation>
        <location evidence="1">Membrane</location>
        <topology evidence="1">Multi-pass membrane protein</topology>
    </subcellularLocation>
</comment>
<feature type="region of interest" description="Disordered" evidence="8">
    <location>
        <begin position="181"/>
        <end position="206"/>
    </location>
</feature>
<keyword evidence="4" id="KW-0297">G-protein coupled receptor</keyword>
<protein>
    <submittedName>
        <fullName evidence="11">CCKAR</fullName>
    </submittedName>
</protein>
<organism evidence="11 12">
    <name type="scientific">Mytilus edulis</name>
    <name type="common">Blue mussel</name>
    <dbReference type="NCBI Taxonomy" id="6550"/>
    <lineage>
        <taxon>Eukaryota</taxon>
        <taxon>Metazoa</taxon>
        <taxon>Spiralia</taxon>
        <taxon>Lophotrochozoa</taxon>
        <taxon>Mollusca</taxon>
        <taxon>Bivalvia</taxon>
        <taxon>Autobranchia</taxon>
        <taxon>Pteriomorphia</taxon>
        <taxon>Mytilida</taxon>
        <taxon>Mytiloidea</taxon>
        <taxon>Mytilidae</taxon>
        <taxon>Mytilinae</taxon>
        <taxon>Mytilus</taxon>
    </lineage>
</organism>
<feature type="compositionally biased region" description="Polar residues" evidence="8">
    <location>
        <begin position="184"/>
        <end position="206"/>
    </location>
</feature>
<evidence type="ECO:0000256" key="6">
    <source>
        <dbReference type="ARBA" id="ARBA00023170"/>
    </source>
</evidence>
<sequence length="336" mass="38419">MKELSDERYFIPILAAFDLIATIYCGIYTIYQCLNQVTFTHNILCKTTQFFIGLTTFIPIFLLLIIAVQRYLKVCMPLKPAISVHVRRTALILTIVISLLCSLPLLYVYGSVPFHSITHGTIGKRCGKVKEGHMLARTIYAIVIVILAVAIITTLIVLYSLIGCAVFRQLKMNKRRSSRVEFRNSMTKTNGDQASGSENSGVTQNNITSDLDSKISSSSKEQRFENNHQTTLSQPVGSKRRQKNNRRITYKLTIMFFVITLVFLLSYLSKVMLILIEGLNKDFWETVSNTERPALMFLYHIFIINNIVNPFIYAFMDIKFRGEATVFLNRVFKSKF</sequence>
<keyword evidence="7" id="KW-0807">Transducer</keyword>
<dbReference type="Proteomes" id="UP000683360">
    <property type="component" value="Unassembled WGS sequence"/>
</dbReference>
<evidence type="ECO:0000313" key="12">
    <source>
        <dbReference type="Proteomes" id="UP000683360"/>
    </source>
</evidence>